<dbReference type="AlphaFoldDB" id="A0A4D7QKT8"/>
<keyword evidence="2" id="KW-1185">Reference proteome</keyword>
<organism evidence="1 2">
    <name type="scientific">Phreatobacter aquaticus</name>
    <dbReference type="NCBI Taxonomy" id="2570229"/>
    <lineage>
        <taxon>Bacteria</taxon>
        <taxon>Pseudomonadati</taxon>
        <taxon>Pseudomonadota</taxon>
        <taxon>Alphaproteobacteria</taxon>
        <taxon>Hyphomicrobiales</taxon>
        <taxon>Phreatobacteraceae</taxon>
        <taxon>Phreatobacter</taxon>
    </lineage>
</organism>
<dbReference type="Proteomes" id="UP000298588">
    <property type="component" value="Chromosome"/>
</dbReference>
<dbReference type="KEGG" id="paqt:E8L99_22040"/>
<reference evidence="1 2" key="1">
    <citation type="submission" date="2019-04" db="EMBL/GenBank/DDBJ databases">
        <title>Phreatobacter aquaticus sp. nov.</title>
        <authorList>
            <person name="Choi A."/>
            <person name="Baek K."/>
        </authorList>
    </citation>
    <scope>NUCLEOTIDE SEQUENCE [LARGE SCALE GENOMIC DNA]</scope>
    <source>
        <strain evidence="1 2">NMCR1094</strain>
    </source>
</reference>
<name>A0A4D7QKT8_9HYPH</name>
<protein>
    <submittedName>
        <fullName evidence="1">Uncharacterized protein</fullName>
    </submittedName>
</protein>
<evidence type="ECO:0000313" key="1">
    <source>
        <dbReference type="EMBL" id="QCK88248.1"/>
    </source>
</evidence>
<gene>
    <name evidence="1" type="ORF">E8L99_22040</name>
</gene>
<accession>A0A4D7QKT8</accession>
<evidence type="ECO:0000313" key="2">
    <source>
        <dbReference type="Proteomes" id="UP000298588"/>
    </source>
</evidence>
<dbReference type="RefSeq" id="WP_137101576.1">
    <property type="nucleotide sequence ID" value="NZ_CP039865.1"/>
</dbReference>
<sequence>MMVVIVKAPMEDSMSPLLVGTVIAVALAASYALLRRAVLQAHQPVRAEIQVRRLRRDPVTGEYRPM</sequence>
<proteinExistence type="predicted"/>
<dbReference type="EMBL" id="CP039865">
    <property type="protein sequence ID" value="QCK88248.1"/>
    <property type="molecule type" value="Genomic_DNA"/>
</dbReference>